<dbReference type="SUPFAM" id="SSF55781">
    <property type="entry name" value="GAF domain-like"/>
    <property type="match status" value="1"/>
</dbReference>
<dbReference type="InterPro" id="IPR036388">
    <property type="entry name" value="WH-like_DNA-bd_sf"/>
</dbReference>
<evidence type="ECO:0000256" key="3">
    <source>
        <dbReference type="ARBA" id="ARBA00023163"/>
    </source>
</evidence>
<gene>
    <name evidence="6" type="ORF">C1702_15705</name>
    <name evidence="7" type="ORF">EV676_1137</name>
</gene>
<dbReference type="Gene3D" id="3.30.450.40">
    <property type="match status" value="1"/>
</dbReference>
<reference evidence="6 8" key="1">
    <citation type="submission" date="2018-02" db="EMBL/GenBank/DDBJ databases">
        <title>Reclassifiation of [Polyangium] brachysporum DSM 7029 as Guopingzhaonella breviflexa gen. nov., sp. nov., a member of the family Comamonadaceae.</title>
        <authorList>
            <person name="Tang B."/>
        </authorList>
    </citation>
    <scope>NUCLEOTIDE SEQUENCE [LARGE SCALE GENOMIC DNA]</scope>
    <source>
        <strain evidence="6 8">DSM 15344</strain>
    </source>
</reference>
<dbReference type="AlphaFoldDB" id="A0A2S5T146"/>
<dbReference type="PROSITE" id="PS51077">
    <property type="entry name" value="HTH_ICLR"/>
    <property type="match status" value="1"/>
</dbReference>
<dbReference type="GO" id="GO:0045892">
    <property type="term" value="P:negative regulation of DNA-templated transcription"/>
    <property type="evidence" value="ECO:0007669"/>
    <property type="project" value="TreeGrafter"/>
</dbReference>
<dbReference type="Pfam" id="PF01614">
    <property type="entry name" value="IclR_C"/>
    <property type="match status" value="1"/>
</dbReference>
<name>A0A2S5T146_9BURK</name>
<dbReference type="Gene3D" id="1.10.10.10">
    <property type="entry name" value="Winged helix-like DNA-binding domain superfamily/Winged helix DNA-binding domain"/>
    <property type="match status" value="1"/>
</dbReference>
<dbReference type="GO" id="GO:0003677">
    <property type="term" value="F:DNA binding"/>
    <property type="evidence" value="ECO:0007669"/>
    <property type="project" value="UniProtKB-KW"/>
</dbReference>
<dbReference type="PANTHER" id="PTHR30136">
    <property type="entry name" value="HELIX-TURN-HELIX TRANSCRIPTIONAL REGULATOR, ICLR FAMILY"/>
    <property type="match status" value="1"/>
</dbReference>
<protein>
    <submittedName>
        <fullName evidence="6">DNA-binding protein</fullName>
    </submittedName>
    <submittedName>
        <fullName evidence="7">IclR family transcriptional regulator</fullName>
    </submittedName>
</protein>
<dbReference type="RefSeq" id="WP_104358667.1">
    <property type="nucleotide sequence ID" value="NZ_CALFFA010000044.1"/>
</dbReference>
<dbReference type="SUPFAM" id="SSF46785">
    <property type="entry name" value="Winged helix' DNA-binding domain"/>
    <property type="match status" value="1"/>
</dbReference>
<keyword evidence="3" id="KW-0804">Transcription</keyword>
<dbReference type="PROSITE" id="PS51078">
    <property type="entry name" value="ICLR_ED"/>
    <property type="match status" value="1"/>
</dbReference>
<evidence type="ECO:0000313" key="7">
    <source>
        <dbReference type="EMBL" id="TCP03229.1"/>
    </source>
</evidence>
<evidence type="ECO:0000313" key="9">
    <source>
        <dbReference type="Proteomes" id="UP000294772"/>
    </source>
</evidence>
<accession>A0A2S5T146</accession>
<dbReference type="EMBL" id="PSNY01000021">
    <property type="protein sequence ID" value="PPE68672.1"/>
    <property type="molecule type" value="Genomic_DNA"/>
</dbReference>
<keyword evidence="2 6" id="KW-0238">DNA-binding</keyword>
<evidence type="ECO:0000313" key="8">
    <source>
        <dbReference type="Proteomes" id="UP000239406"/>
    </source>
</evidence>
<sequence length="254" mass="27619">MSPLPKATTRTHRALAVLSLFTTHGPQLRAARIAELLDVSLATAYRCLSDLTAVGLVEDAGGGDYVPGPAIVELDRQIRLHDPLIAAAREPMATLAERTGGTVLLCRLHGLKVMCVHQHPGRLGPSSVSYERGRAMPLLQGATSKAILAHLDDASVRELIEHDPAAFRRAGLEPELEAVRQRLSQWRRQPVLRTAREVDPDAMGWAVPLIVNERVIGSLSVVLSRAAEPTSDDELVEQLDALAHHIEARYAPHP</sequence>
<evidence type="ECO:0000256" key="1">
    <source>
        <dbReference type="ARBA" id="ARBA00023015"/>
    </source>
</evidence>
<evidence type="ECO:0000313" key="6">
    <source>
        <dbReference type="EMBL" id="PPE68672.1"/>
    </source>
</evidence>
<reference evidence="7 9" key="2">
    <citation type="submission" date="2019-03" db="EMBL/GenBank/DDBJ databases">
        <title>Genomic Encyclopedia of Type Strains, Phase IV (KMG-IV): sequencing the most valuable type-strain genomes for metagenomic binning, comparative biology and taxonomic classification.</title>
        <authorList>
            <person name="Goeker M."/>
        </authorList>
    </citation>
    <scope>NUCLEOTIDE SEQUENCE [LARGE SCALE GENOMIC DNA]</scope>
    <source>
        <strain evidence="7 9">DSM 15264</strain>
    </source>
</reference>
<evidence type="ECO:0000259" key="5">
    <source>
        <dbReference type="PROSITE" id="PS51078"/>
    </source>
</evidence>
<dbReference type="EMBL" id="SLXF01000013">
    <property type="protein sequence ID" value="TCP03229.1"/>
    <property type="molecule type" value="Genomic_DNA"/>
</dbReference>
<dbReference type="OrthoDB" id="8721254at2"/>
<evidence type="ECO:0000256" key="2">
    <source>
        <dbReference type="ARBA" id="ARBA00023125"/>
    </source>
</evidence>
<dbReference type="InterPro" id="IPR036390">
    <property type="entry name" value="WH_DNA-bd_sf"/>
</dbReference>
<proteinExistence type="predicted"/>
<keyword evidence="8" id="KW-1185">Reference proteome</keyword>
<keyword evidence="1" id="KW-0805">Transcription regulation</keyword>
<feature type="domain" description="HTH iclR-type" evidence="4">
    <location>
        <begin position="8"/>
        <end position="69"/>
    </location>
</feature>
<dbReference type="Proteomes" id="UP000239406">
    <property type="component" value="Unassembled WGS sequence"/>
</dbReference>
<dbReference type="Pfam" id="PF09339">
    <property type="entry name" value="HTH_IclR"/>
    <property type="match status" value="1"/>
</dbReference>
<feature type="domain" description="IclR-ED" evidence="5">
    <location>
        <begin position="70"/>
        <end position="252"/>
    </location>
</feature>
<evidence type="ECO:0000259" key="4">
    <source>
        <dbReference type="PROSITE" id="PS51077"/>
    </source>
</evidence>
<organism evidence="6 8">
    <name type="scientific">Caldimonas thermodepolymerans</name>
    <dbReference type="NCBI Taxonomy" id="215580"/>
    <lineage>
        <taxon>Bacteria</taxon>
        <taxon>Pseudomonadati</taxon>
        <taxon>Pseudomonadota</taxon>
        <taxon>Betaproteobacteria</taxon>
        <taxon>Burkholderiales</taxon>
        <taxon>Sphaerotilaceae</taxon>
        <taxon>Caldimonas</taxon>
    </lineage>
</organism>
<dbReference type="InterPro" id="IPR050707">
    <property type="entry name" value="HTH_MetabolicPath_Reg"/>
</dbReference>
<dbReference type="InterPro" id="IPR014757">
    <property type="entry name" value="Tscrpt_reg_IclR_C"/>
</dbReference>
<dbReference type="PANTHER" id="PTHR30136:SF24">
    <property type="entry name" value="HTH-TYPE TRANSCRIPTIONAL REPRESSOR ALLR"/>
    <property type="match status" value="1"/>
</dbReference>
<comment type="caution">
    <text evidence="6">The sequence shown here is derived from an EMBL/GenBank/DDBJ whole genome shotgun (WGS) entry which is preliminary data.</text>
</comment>
<dbReference type="InterPro" id="IPR029016">
    <property type="entry name" value="GAF-like_dom_sf"/>
</dbReference>
<dbReference type="SMART" id="SM00346">
    <property type="entry name" value="HTH_ICLR"/>
    <property type="match status" value="1"/>
</dbReference>
<dbReference type="Proteomes" id="UP000294772">
    <property type="component" value="Unassembled WGS sequence"/>
</dbReference>
<dbReference type="GO" id="GO:0003700">
    <property type="term" value="F:DNA-binding transcription factor activity"/>
    <property type="evidence" value="ECO:0007669"/>
    <property type="project" value="TreeGrafter"/>
</dbReference>
<dbReference type="InterPro" id="IPR005471">
    <property type="entry name" value="Tscrpt_reg_IclR_N"/>
</dbReference>